<protein>
    <submittedName>
        <fullName evidence="2">Unannotated protein</fullName>
    </submittedName>
</protein>
<dbReference type="SUPFAM" id="SSF81301">
    <property type="entry name" value="Nucleotidyltransferase"/>
    <property type="match status" value="1"/>
</dbReference>
<dbReference type="NCBIfam" id="TIGR00090">
    <property type="entry name" value="rsfS_iojap_ybeB"/>
    <property type="match status" value="1"/>
</dbReference>
<organism evidence="2">
    <name type="scientific">freshwater metagenome</name>
    <dbReference type="NCBI Taxonomy" id="449393"/>
    <lineage>
        <taxon>unclassified sequences</taxon>
        <taxon>metagenomes</taxon>
        <taxon>ecological metagenomes</taxon>
    </lineage>
</organism>
<dbReference type="GO" id="GO:0043023">
    <property type="term" value="F:ribosomal large subunit binding"/>
    <property type="evidence" value="ECO:0007669"/>
    <property type="project" value="TreeGrafter"/>
</dbReference>
<dbReference type="AlphaFoldDB" id="A0A6J6IMJ2"/>
<accession>A0A6J6IMJ2</accession>
<sequence>MTASKEALRVVQIAAQAASDKVAENLVALDVTNPMPLTDIFLIASGRNERQVMAISDGIEERLLESGIKLLRREGKSSGRWILLDFGYVICHVMHEEERMYYSLERIWSDCPVVPLELVSADRSLS</sequence>
<comment type="similarity">
    <text evidence="1">Belongs to the Iojap/RsfS family.</text>
</comment>
<dbReference type="EMBL" id="CAEZVM010000005">
    <property type="protein sequence ID" value="CAB4625772.1"/>
    <property type="molecule type" value="Genomic_DNA"/>
</dbReference>
<dbReference type="InterPro" id="IPR043519">
    <property type="entry name" value="NT_sf"/>
</dbReference>
<evidence type="ECO:0000256" key="1">
    <source>
        <dbReference type="ARBA" id="ARBA00010574"/>
    </source>
</evidence>
<name>A0A6J6IMJ2_9ZZZZ</name>
<dbReference type="PANTHER" id="PTHR21043">
    <property type="entry name" value="IOJAP SUPERFAMILY ORTHOLOG"/>
    <property type="match status" value="1"/>
</dbReference>
<dbReference type="PANTHER" id="PTHR21043:SF0">
    <property type="entry name" value="MITOCHONDRIAL ASSEMBLY OF RIBOSOMAL LARGE SUBUNIT PROTEIN 1"/>
    <property type="match status" value="1"/>
</dbReference>
<dbReference type="InterPro" id="IPR004394">
    <property type="entry name" value="Iojap/RsfS/C7orf30"/>
</dbReference>
<dbReference type="GO" id="GO:0017148">
    <property type="term" value="P:negative regulation of translation"/>
    <property type="evidence" value="ECO:0007669"/>
    <property type="project" value="TreeGrafter"/>
</dbReference>
<evidence type="ECO:0000313" key="2">
    <source>
        <dbReference type="EMBL" id="CAB4625772.1"/>
    </source>
</evidence>
<dbReference type="HAMAP" id="MF_01477">
    <property type="entry name" value="Iojap_RsfS"/>
    <property type="match status" value="1"/>
</dbReference>
<proteinExistence type="inferred from homology"/>
<dbReference type="GO" id="GO:0090071">
    <property type="term" value="P:negative regulation of ribosome biogenesis"/>
    <property type="evidence" value="ECO:0007669"/>
    <property type="project" value="TreeGrafter"/>
</dbReference>
<reference evidence="2" key="1">
    <citation type="submission" date="2020-05" db="EMBL/GenBank/DDBJ databases">
        <authorList>
            <person name="Chiriac C."/>
            <person name="Salcher M."/>
            <person name="Ghai R."/>
            <person name="Kavagutti S V."/>
        </authorList>
    </citation>
    <scope>NUCLEOTIDE SEQUENCE</scope>
</reference>
<gene>
    <name evidence="2" type="ORF">UFOPK2032_00230</name>
</gene>
<dbReference type="Gene3D" id="3.30.460.10">
    <property type="entry name" value="Beta Polymerase, domain 2"/>
    <property type="match status" value="1"/>
</dbReference>
<dbReference type="Pfam" id="PF02410">
    <property type="entry name" value="RsfS"/>
    <property type="match status" value="1"/>
</dbReference>